<dbReference type="AlphaFoldDB" id="A0A379F7B9"/>
<dbReference type="RefSeq" id="WP_036932838.1">
    <property type="nucleotide sequence ID" value="NZ_CABMNT010000002.1"/>
</dbReference>
<dbReference type="Proteomes" id="UP000254331">
    <property type="component" value="Unassembled WGS sequence"/>
</dbReference>
<proteinExistence type="predicted"/>
<evidence type="ECO:0000313" key="2">
    <source>
        <dbReference type="Proteomes" id="UP000254331"/>
    </source>
</evidence>
<sequence length="83" mass="9909">MIHIVIFFRKVYSLIIKNNFFVELIEKEVELIFSDLKNKNDDINKLKTIESLNLPVDSLKKDIVEENIYEEIDNDCYLSEKLE</sequence>
<reference evidence="1 2" key="1">
    <citation type="submission" date="2018-06" db="EMBL/GenBank/DDBJ databases">
        <authorList>
            <consortium name="Pathogen Informatics"/>
            <person name="Doyle S."/>
        </authorList>
    </citation>
    <scope>NUCLEOTIDE SEQUENCE [LARGE SCALE GENOMIC DNA]</scope>
    <source>
        <strain evidence="1 2">NCTC10376</strain>
    </source>
</reference>
<protein>
    <submittedName>
        <fullName evidence="1">Uncharacterized protein</fullName>
    </submittedName>
</protein>
<gene>
    <name evidence="1" type="ORF">NCTC10376_01052</name>
</gene>
<evidence type="ECO:0000313" key="1">
    <source>
        <dbReference type="EMBL" id="SUC15213.1"/>
    </source>
</evidence>
<dbReference type="EMBL" id="UGTW01000001">
    <property type="protein sequence ID" value="SUC15213.1"/>
    <property type="molecule type" value="Genomic_DNA"/>
</dbReference>
<organism evidence="1 2">
    <name type="scientific">Proteus vulgaris</name>
    <dbReference type="NCBI Taxonomy" id="585"/>
    <lineage>
        <taxon>Bacteria</taxon>
        <taxon>Pseudomonadati</taxon>
        <taxon>Pseudomonadota</taxon>
        <taxon>Gammaproteobacteria</taxon>
        <taxon>Enterobacterales</taxon>
        <taxon>Morganellaceae</taxon>
        <taxon>Proteus</taxon>
    </lineage>
</organism>
<accession>A0A379F7B9</accession>
<name>A0A379F7B9_PROVU</name>
<dbReference type="GeneID" id="93395365"/>